<dbReference type="InterPro" id="IPR020843">
    <property type="entry name" value="ER"/>
</dbReference>
<dbReference type="EC" id="1.1.1.251" evidence="6"/>
<dbReference type="EMBL" id="CP035945">
    <property type="protein sequence ID" value="QBE97183.1"/>
    <property type="molecule type" value="Genomic_DNA"/>
</dbReference>
<dbReference type="InterPro" id="IPR011032">
    <property type="entry name" value="GroES-like_sf"/>
</dbReference>
<evidence type="ECO:0000259" key="5">
    <source>
        <dbReference type="SMART" id="SM00829"/>
    </source>
</evidence>
<gene>
    <name evidence="6" type="primary">gatD_1</name>
    <name evidence="7" type="ORF">E5259_19690</name>
    <name evidence="6" type="ORF">PMF13cell1_02737</name>
</gene>
<dbReference type="SUPFAM" id="SSF51735">
    <property type="entry name" value="NAD(P)-binding Rossmann-fold domains"/>
    <property type="match status" value="1"/>
</dbReference>
<dbReference type="InterPro" id="IPR002328">
    <property type="entry name" value="ADH_Zn_CS"/>
</dbReference>
<dbReference type="AlphaFoldDB" id="A0A4P6M169"/>
<evidence type="ECO:0000256" key="1">
    <source>
        <dbReference type="ARBA" id="ARBA00022723"/>
    </source>
</evidence>
<reference evidence="7 9" key="2">
    <citation type="submission" date="2019-04" db="EMBL/GenBank/DDBJ databases">
        <authorList>
            <person name="Schori C."/>
            <person name="Ahrens C."/>
        </authorList>
    </citation>
    <scope>NUCLEOTIDE SEQUENCE [LARGE SCALE GENOMIC DNA]</scope>
    <source>
        <strain evidence="7 9">DSM 2950</strain>
    </source>
</reference>
<dbReference type="Gene3D" id="3.90.180.10">
    <property type="entry name" value="Medium-chain alcohol dehydrogenases, catalytic domain"/>
    <property type="match status" value="1"/>
</dbReference>
<evidence type="ECO:0000256" key="2">
    <source>
        <dbReference type="ARBA" id="ARBA00022833"/>
    </source>
</evidence>
<dbReference type="InterPro" id="IPR013149">
    <property type="entry name" value="ADH-like_C"/>
</dbReference>
<evidence type="ECO:0000313" key="6">
    <source>
        <dbReference type="EMBL" id="QBE97183.1"/>
    </source>
</evidence>
<dbReference type="Pfam" id="PF08240">
    <property type="entry name" value="ADH_N"/>
    <property type="match status" value="1"/>
</dbReference>
<sequence>MKAVRMYAPGDLRVEEVSIPEIEKDEVLVKVMAVGICGSDIPRANKYGAHVSPIILGHEFGGVIVKKGEEAGNFEIGDHVTATPLIPCYSCHWCREGQYSLCDHYDYYGSRRDGAMAQYIAVKTSNLLKVDRNVPFEDIATVDPCANALHAMFKAGFQPGENVCIFGAGAIGLFAVQYAKIQGAGKIITVDVWDKKLDMAKEEGADYVINSLHTDVIQEVKNATGGIGADVVIDFSGSPAAQKQCIRCARKQGKVVLLGISHQGLALSEEEVDYVMRSEIEIVGSWNSFTKPFPGRDWTESIKLYENGMSAKGIISHRICLDDVPEVFKKIDAGGYFFSKIMIFPNGQEAA</sequence>
<evidence type="ECO:0000313" key="9">
    <source>
        <dbReference type="Proteomes" id="UP000515789"/>
    </source>
</evidence>
<dbReference type="PROSITE" id="PS00059">
    <property type="entry name" value="ADH_ZINC"/>
    <property type="match status" value="1"/>
</dbReference>
<dbReference type="RefSeq" id="WP_026255288.1">
    <property type="nucleotide sequence ID" value="NZ_AP031439.1"/>
</dbReference>
<comment type="similarity">
    <text evidence="4">Belongs to the zinc-containing alcohol dehydrogenase family.</text>
</comment>
<keyword evidence="2 4" id="KW-0862">Zinc</keyword>
<dbReference type="InterPro" id="IPR013154">
    <property type="entry name" value="ADH-like_N"/>
</dbReference>
<dbReference type="CDD" id="cd08236">
    <property type="entry name" value="sugar_DH"/>
    <property type="match status" value="1"/>
</dbReference>
<dbReference type="SMART" id="SM00829">
    <property type="entry name" value="PKS_ER"/>
    <property type="match status" value="1"/>
</dbReference>
<feature type="domain" description="Enoyl reductase (ER)" evidence="5">
    <location>
        <begin position="10"/>
        <end position="343"/>
    </location>
</feature>
<proteinExistence type="inferred from homology"/>
<dbReference type="GeneID" id="75054996"/>
<dbReference type="Proteomes" id="UP000289794">
    <property type="component" value="Chromosome"/>
</dbReference>
<dbReference type="KEGG" id="bpro:PMF13cell1_02737"/>
<dbReference type="PANTHER" id="PTHR43401">
    <property type="entry name" value="L-THREONINE 3-DEHYDROGENASE"/>
    <property type="match status" value="1"/>
</dbReference>
<evidence type="ECO:0000256" key="3">
    <source>
        <dbReference type="ARBA" id="ARBA00023002"/>
    </source>
</evidence>
<dbReference type="GO" id="GO:0008868">
    <property type="term" value="F:galactitol-1-phosphate 5-dehydrogenase activity"/>
    <property type="evidence" value="ECO:0007669"/>
    <property type="project" value="UniProtKB-EC"/>
</dbReference>
<dbReference type="Pfam" id="PF00107">
    <property type="entry name" value="ADH_zinc_N"/>
    <property type="match status" value="1"/>
</dbReference>
<dbReference type="Gene3D" id="3.40.50.720">
    <property type="entry name" value="NAD(P)-binding Rossmann-like Domain"/>
    <property type="match status" value="1"/>
</dbReference>
<reference evidence="6 8" key="1">
    <citation type="submission" date="2019-01" db="EMBL/GenBank/DDBJ databases">
        <title>PMF-metabolizing Aryl O-demethylase.</title>
        <authorList>
            <person name="Kim M."/>
        </authorList>
    </citation>
    <scope>NUCLEOTIDE SEQUENCE [LARGE SCALE GENOMIC DNA]</scope>
    <source>
        <strain evidence="6 8">PMF1</strain>
    </source>
</reference>
<keyword evidence="1 4" id="KW-0479">Metal-binding</keyword>
<dbReference type="EMBL" id="CP039126">
    <property type="protein sequence ID" value="QMW79645.1"/>
    <property type="molecule type" value="Genomic_DNA"/>
</dbReference>
<organism evidence="6 8">
    <name type="scientific">Blautia producta</name>
    <dbReference type="NCBI Taxonomy" id="33035"/>
    <lineage>
        <taxon>Bacteria</taxon>
        <taxon>Bacillati</taxon>
        <taxon>Bacillota</taxon>
        <taxon>Clostridia</taxon>
        <taxon>Lachnospirales</taxon>
        <taxon>Lachnospiraceae</taxon>
        <taxon>Blautia</taxon>
    </lineage>
</organism>
<dbReference type="SUPFAM" id="SSF50129">
    <property type="entry name" value="GroES-like"/>
    <property type="match status" value="1"/>
</dbReference>
<dbReference type="InterPro" id="IPR050129">
    <property type="entry name" value="Zn_alcohol_dh"/>
</dbReference>
<accession>A0A4P6M169</accession>
<comment type="cofactor">
    <cofactor evidence="4">
        <name>Zn(2+)</name>
        <dbReference type="ChEBI" id="CHEBI:29105"/>
    </cofactor>
</comment>
<dbReference type="PANTHER" id="PTHR43401:SF2">
    <property type="entry name" value="L-THREONINE 3-DEHYDROGENASE"/>
    <property type="match status" value="1"/>
</dbReference>
<name>A0A4P6M169_9FIRM</name>
<dbReference type="GO" id="GO:0008270">
    <property type="term" value="F:zinc ion binding"/>
    <property type="evidence" value="ECO:0007669"/>
    <property type="project" value="InterPro"/>
</dbReference>
<evidence type="ECO:0000313" key="8">
    <source>
        <dbReference type="Proteomes" id="UP000289794"/>
    </source>
</evidence>
<dbReference type="InterPro" id="IPR036291">
    <property type="entry name" value="NAD(P)-bd_dom_sf"/>
</dbReference>
<dbReference type="Proteomes" id="UP000515789">
    <property type="component" value="Chromosome"/>
</dbReference>
<evidence type="ECO:0000313" key="7">
    <source>
        <dbReference type="EMBL" id="QMW79645.1"/>
    </source>
</evidence>
<protein>
    <submittedName>
        <fullName evidence="6">Galactitol-1-phosphate 5-dehydrogenase</fullName>
        <ecNumber evidence="6">1.1.1.251</ecNumber>
    </submittedName>
</protein>
<evidence type="ECO:0000256" key="4">
    <source>
        <dbReference type="RuleBase" id="RU361277"/>
    </source>
</evidence>
<keyword evidence="3 6" id="KW-0560">Oxidoreductase</keyword>